<evidence type="ECO:0000259" key="1">
    <source>
        <dbReference type="PROSITE" id="PS50191"/>
    </source>
</evidence>
<reference evidence="2 3" key="1">
    <citation type="submission" date="2023-11" db="EMBL/GenBank/DDBJ databases">
        <authorList>
            <person name="Hedman E."/>
            <person name="Englund M."/>
            <person name="Stromberg M."/>
            <person name="Nyberg Akerstrom W."/>
            <person name="Nylinder S."/>
            <person name="Jareborg N."/>
            <person name="Kallberg Y."/>
            <person name="Kronander E."/>
        </authorList>
    </citation>
    <scope>NUCLEOTIDE SEQUENCE [LARGE SCALE GENOMIC DNA]</scope>
</reference>
<dbReference type="GO" id="GO:1902936">
    <property type="term" value="F:phosphatidylinositol bisphosphate binding"/>
    <property type="evidence" value="ECO:0007669"/>
    <property type="project" value="TreeGrafter"/>
</dbReference>
<dbReference type="InterPro" id="IPR001251">
    <property type="entry name" value="CRAL-TRIO_dom"/>
</dbReference>
<dbReference type="PANTHER" id="PTHR10174:SF213">
    <property type="entry name" value="CRAL-TRIO DOMAIN-CONTAINING PROTEIN"/>
    <property type="match status" value="1"/>
</dbReference>
<dbReference type="SUPFAM" id="SSF52087">
    <property type="entry name" value="CRAL/TRIO domain"/>
    <property type="match status" value="1"/>
</dbReference>
<dbReference type="EMBL" id="CAVLGL010000085">
    <property type="protein sequence ID" value="CAK1590628.1"/>
    <property type="molecule type" value="Genomic_DNA"/>
</dbReference>
<feature type="domain" description="CRAL-TRIO" evidence="1">
    <location>
        <begin position="141"/>
        <end position="249"/>
    </location>
</feature>
<evidence type="ECO:0000313" key="2">
    <source>
        <dbReference type="EMBL" id="CAK1590628.1"/>
    </source>
</evidence>
<gene>
    <name evidence="2" type="ORF">PARMNEM_LOCUS10964</name>
</gene>
<dbReference type="AlphaFoldDB" id="A0AAV1L6L7"/>
<protein>
    <recommendedName>
        <fullName evidence="1">CRAL-TRIO domain-containing protein</fullName>
    </recommendedName>
</protein>
<keyword evidence="3" id="KW-1185">Reference proteome</keyword>
<name>A0AAV1L6L7_9NEOP</name>
<proteinExistence type="predicted"/>
<dbReference type="Proteomes" id="UP001314205">
    <property type="component" value="Unassembled WGS sequence"/>
</dbReference>
<dbReference type="PROSITE" id="PS50191">
    <property type="entry name" value="CRAL_TRIO"/>
    <property type="match status" value="1"/>
</dbReference>
<dbReference type="InterPro" id="IPR036865">
    <property type="entry name" value="CRAL-TRIO_dom_sf"/>
</dbReference>
<comment type="caution">
    <text evidence="2">The sequence shown here is derived from an EMBL/GenBank/DDBJ whole genome shotgun (WGS) entry which is preliminary data.</text>
</comment>
<dbReference type="CDD" id="cd00170">
    <property type="entry name" value="SEC14"/>
    <property type="match status" value="1"/>
</dbReference>
<sequence>MFLQDAQSPSIEAECKKSGIEIEDINKLRKWLNTQPHLPAKYITDLDLILVYHSCNQSSEVAKQVLDLNYTLRTLFTNVFKNRCLDARTLNALDVVLTTPLEIRSYDHSAVSYHRLIDCDTRKFVLEDCVRVALMLLDIWQSKTGTWPGFVIVVDLEGVTLSHLGKLDITHVQQFIYYLQEAMFVKLKAVHFLNAPPFMDKLLMLIKPFLKKELLNCLMIHKTGSRTIGEHLPIEGLPKEAGGQYKTFSKAKEDILALLKANEDFFISEGKKRVVESLRPEKPKNIADFFGGIEGSFKKLDID</sequence>
<evidence type="ECO:0000313" key="3">
    <source>
        <dbReference type="Proteomes" id="UP001314205"/>
    </source>
</evidence>
<organism evidence="2 3">
    <name type="scientific">Parnassius mnemosyne</name>
    <name type="common">clouded apollo</name>
    <dbReference type="NCBI Taxonomy" id="213953"/>
    <lineage>
        <taxon>Eukaryota</taxon>
        <taxon>Metazoa</taxon>
        <taxon>Ecdysozoa</taxon>
        <taxon>Arthropoda</taxon>
        <taxon>Hexapoda</taxon>
        <taxon>Insecta</taxon>
        <taxon>Pterygota</taxon>
        <taxon>Neoptera</taxon>
        <taxon>Endopterygota</taxon>
        <taxon>Lepidoptera</taxon>
        <taxon>Glossata</taxon>
        <taxon>Ditrysia</taxon>
        <taxon>Papilionoidea</taxon>
        <taxon>Papilionidae</taxon>
        <taxon>Parnassiinae</taxon>
        <taxon>Parnassini</taxon>
        <taxon>Parnassius</taxon>
        <taxon>Driopa</taxon>
    </lineage>
</organism>
<accession>A0AAV1L6L7</accession>
<dbReference type="Gene3D" id="3.40.525.10">
    <property type="entry name" value="CRAL-TRIO lipid binding domain"/>
    <property type="match status" value="1"/>
</dbReference>
<dbReference type="Pfam" id="PF00650">
    <property type="entry name" value="CRAL_TRIO"/>
    <property type="match status" value="1"/>
</dbReference>
<dbReference type="PANTHER" id="PTHR10174">
    <property type="entry name" value="ALPHA-TOCOPHEROL TRANSFER PROTEIN-RELATED"/>
    <property type="match status" value="1"/>
</dbReference>
<dbReference type="GO" id="GO:0016020">
    <property type="term" value="C:membrane"/>
    <property type="evidence" value="ECO:0007669"/>
    <property type="project" value="TreeGrafter"/>
</dbReference>